<dbReference type="AlphaFoldDB" id="A0A1I8FLC8"/>
<dbReference type="PROSITE" id="PS50157">
    <property type="entry name" value="ZINC_FINGER_C2H2_2"/>
    <property type="match status" value="2"/>
</dbReference>
<keyword evidence="3" id="KW-0677">Repeat</keyword>
<dbReference type="GO" id="GO:0008270">
    <property type="term" value="F:zinc ion binding"/>
    <property type="evidence" value="ECO:0007669"/>
    <property type="project" value="UniProtKB-KW"/>
</dbReference>
<evidence type="ECO:0000256" key="9">
    <source>
        <dbReference type="PROSITE-ProRule" id="PRU00042"/>
    </source>
</evidence>
<dbReference type="InterPro" id="IPR036236">
    <property type="entry name" value="Znf_C2H2_sf"/>
</dbReference>
<evidence type="ECO:0000256" key="1">
    <source>
        <dbReference type="ARBA" id="ARBA00004123"/>
    </source>
</evidence>
<dbReference type="SUPFAM" id="SSF57667">
    <property type="entry name" value="beta-beta-alpha zinc fingers"/>
    <property type="match status" value="2"/>
</dbReference>
<dbReference type="InterPro" id="IPR013087">
    <property type="entry name" value="Znf_C2H2_type"/>
</dbReference>
<protein>
    <submittedName>
        <fullName evidence="12">C2H2-type domain-containing protein</fullName>
    </submittedName>
</protein>
<reference evidence="12" key="1">
    <citation type="submission" date="2016-11" db="UniProtKB">
        <authorList>
            <consortium name="WormBaseParasite"/>
        </authorList>
    </citation>
    <scope>IDENTIFICATION</scope>
</reference>
<evidence type="ECO:0000256" key="8">
    <source>
        <dbReference type="ARBA" id="ARBA00023242"/>
    </source>
</evidence>
<name>A0A1I8FLC8_9PLAT</name>
<comment type="subcellular location">
    <subcellularLocation>
        <location evidence="1">Nucleus</location>
    </subcellularLocation>
</comment>
<keyword evidence="2" id="KW-0479">Metal-binding</keyword>
<keyword evidence="6" id="KW-0805">Transcription regulation</keyword>
<dbReference type="SMART" id="SM00355">
    <property type="entry name" value="ZnF_C2H2"/>
    <property type="match status" value="2"/>
</dbReference>
<evidence type="ECO:0000256" key="4">
    <source>
        <dbReference type="ARBA" id="ARBA00022771"/>
    </source>
</evidence>
<dbReference type="PROSITE" id="PS00028">
    <property type="entry name" value="ZINC_FINGER_C2H2_1"/>
    <property type="match status" value="1"/>
</dbReference>
<dbReference type="Pfam" id="PF00096">
    <property type="entry name" value="zf-C2H2"/>
    <property type="match status" value="2"/>
</dbReference>
<dbReference type="FunFam" id="3.30.160.60:FF:000208">
    <property type="entry name" value="zinc finger protein Gfi-1b"/>
    <property type="match status" value="1"/>
</dbReference>
<dbReference type="PANTHER" id="PTHR24399">
    <property type="entry name" value="ZINC FINGER AND BTB DOMAIN-CONTAINING"/>
    <property type="match status" value="1"/>
</dbReference>
<dbReference type="GO" id="GO:0001227">
    <property type="term" value="F:DNA-binding transcription repressor activity, RNA polymerase II-specific"/>
    <property type="evidence" value="ECO:0007669"/>
    <property type="project" value="TreeGrafter"/>
</dbReference>
<keyword evidence="4 9" id="KW-0863">Zinc-finger</keyword>
<dbReference type="Proteomes" id="UP000095280">
    <property type="component" value="Unplaced"/>
</dbReference>
<dbReference type="WBParaSite" id="maker-unitig_38665-snap-gene-0.2-mRNA-1">
    <property type="protein sequence ID" value="maker-unitig_38665-snap-gene-0.2-mRNA-1"/>
    <property type="gene ID" value="maker-unitig_38665-snap-gene-0.2"/>
</dbReference>
<evidence type="ECO:0000256" key="7">
    <source>
        <dbReference type="ARBA" id="ARBA00023163"/>
    </source>
</evidence>
<keyword evidence="8" id="KW-0539">Nucleus</keyword>
<keyword evidence="5" id="KW-0862">Zinc</keyword>
<dbReference type="FunFam" id="3.30.160.60:FF:000688">
    <property type="entry name" value="zinc finger protein 197 isoform X1"/>
    <property type="match status" value="1"/>
</dbReference>
<evidence type="ECO:0000259" key="10">
    <source>
        <dbReference type="PROSITE" id="PS50157"/>
    </source>
</evidence>
<dbReference type="GO" id="GO:0005654">
    <property type="term" value="C:nucleoplasm"/>
    <property type="evidence" value="ECO:0007669"/>
    <property type="project" value="TreeGrafter"/>
</dbReference>
<feature type="domain" description="C2H2-type" evidence="10">
    <location>
        <begin position="58"/>
        <end position="85"/>
    </location>
</feature>
<keyword evidence="7" id="KW-0804">Transcription</keyword>
<evidence type="ECO:0000313" key="11">
    <source>
        <dbReference type="Proteomes" id="UP000095280"/>
    </source>
</evidence>
<proteinExistence type="predicted"/>
<organism evidence="11 12">
    <name type="scientific">Macrostomum lignano</name>
    <dbReference type="NCBI Taxonomy" id="282301"/>
    <lineage>
        <taxon>Eukaryota</taxon>
        <taxon>Metazoa</taxon>
        <taxon>Spiralia</taxon>
        <taxon>Lophotrochozoa</taxon>
        <taxon>Platyhelminthes</taxon>
        <taxon>Rhabditophora</taxon>
        <taxon>Macrostomorpha</taxon>
        <taxon>Macrostomida</taxon>
        <taxon>Macrostomidae</taxon>
        <taxon>Macrostomum</taxon>
    </lineage>
</organism>
<dbReference type="PANTHER" id="PTHR24399:SF70">
    <property type="entry name" value="C2H2-TYPE DOMAIN-CONTAINING PROTEIN"/>
    <property type="match status" value="1"/>
</dbReference>
<dbReference type="Gene3D" id="3.30.160.60">
    <property type="entry name" value="Classic Zinc Finger"/>
    <property type="match status" value="3"/>
</dbReference>
<accession>A0A1I8FLC8</accession>
<evidence type="ECO:0000256" key="2">
    <source>
        <dbReference type="ARBA" id="ARBA00022723"/>
    </source>
</evidence>
<feature type="domain" description="C2H2-type" evidence="10">
    <location>
        <begin position="8"/>
        <end position="36"/>
    </location>
</feature>
<evidence type="ECO:0000256" key="3">
    <source>
        <dbReference type="ARBA" id="ARBA00022737"/>
    </source>
</evidence>
<evidence type="ECO:0000256" key="5">
    <source>
        <dbReference type="ARBA" id="ARBA00022833"/>
    </source>
</evidence>
<dbReference type="FunFam" id="3.30.160.60:FF:000176">
    <property type="entry name" value="zinc finger protein 70"/>
    <property type="match status" value="1"/>
</dbReference>
<dbReference type="GO" id="GO:0000978">
    <property type="term" value="F:RNA polymerase II cis-regulatory region sequence-specific DNA binding"/>
    <property type="evidence" value="ECO:0007669"/>
    <property type="project" value="TreeGrafter"/>
</dbReference>
<evidence type="ECO:0000256" key="6">
    <source>
        <dbReference type="ARBA" id="ARBA00023015"/>
    </source>
</evidence>
<evidence type="ECO:0000313" key="12">
    <source>
        <dbReference type="WBParaSite" id="maker-unitig_38665-snap-gene-0.2-mRNA-1"/>
    </source>
</evidence>
<keyword evidence="11" id="KW-1185">Reference proteome</keyword>
<sequence>SHSGRRPFECNICQKTFGHAISLTQHRRKFSSAECGKSFKRVQHPQHSPAHPQRHPPYPCEYCGKRFHQKSDMKKHTYIHTGEKPYRCSECGKAFSQSSPTSSLTAASTALQALQLRQLRPARSNARWTFAAIWRRSIRRRLAKRLPWLTKPLSHSVDSILSACV</sequence>